<feature type="compositionally biased region" description="Polar residues" evidence="5">
    <location>
        <begin position="751"/>
        <end position="767"/>
    </location>
</feature>
<keyword evidence="11" id="KW-1185">Reference proteome</keyword>
<keyword evidence="6" id="KW-0812">Transmembrane</keyword>
<dbReference type="GO" id="GO:0004222">
    <property type="term" value="F:metalloendopeptidase activity"/>
    <property type="evidence" value="ECO:0007669"/>
    <property type="project" value="InterPro"/>
</dbReference>
<dbReference type="OMA" id="YGLQQNF"/>
<dbReference type="STRING" id="502779.C1GVV2"/>
<feature type="transmembrane region" description="Helical" evidence="6">
    <location>
        <begin position="716"/>
        <end position="737"/>
    </location>
</feature>
<accession>C1GVV2</accession>
<keyword evidence="4" id="KW-0479">Metal-binding</keyword>
<feature type="active site" evidence="4">
    <location>
        <position position="441"/>
    </location>
</feature>
<keyword evidence="4" id="KW-0862">Zinc</keyword>
<dbReference type="OrthoDB" id="5951731at2759"/>
<proteinExistence type="predicted"/>
<feature type="binding site" evidence="4">
    <location>
        <position position="450"/>
    </location>
    <ligand>
        <name>Zn(2+)</name>
        <dbReference type="ChEBI" id="CHEBI:29105"/>
        <note>catalytic</note>
    </ligand>
</feature>
<dbReference type="SUPFAM" id="SSF55486">
    <property type="entry name" value="Metalloproteases ('zincins'), catalytic domain"/>
    <property type="match status" value="1"/>
</dbReference>
<comment type="caution">
    <text evidence="4">Lacks conserved residue(s) required for the propagation of feature annotation.</text>
</comment>
<sequence>MQKFVGLVPLITSILAILVTTVDARSQRRDSIRYISLVERPVIHTPSHRVNAFSHFDITFDLHRRQQRVKLTLEPNHDIFAEDAQVHFVDQAGNIQKSELINRQNHKVFKGWSWVESGYGNWERVGWARVVIKEDGPDPLFEGAFTIMHDHHHILLRSSYVQTRHELDPHLDDTTAEYMVVFRDSDIGQPGEDDGFTKRNSVAERSCIADTLQFNSDLGHPVFRALTQHDSNRFWGSISLDSALGLTRRQFDMPGTGGSGVNLRLNIGSTAGCPSTRKVALIGVAADCTYTASFDSQQRDAMQTARENIIQVVNGASQVYEQTFNISLGLRNLTVFPPDCPATAPASALWNVDCSDNGAPDISRRLNLFSAWRGQQQDSNAFWTLMSNCRTGPEVGLAWLGQLCNREAQSRRDPNNSESQTVSGANVVARTSNEWQVLAHEVGHTFGAVHDCDGSLCSESQEATSQCCPLSPSSCDAGGQFIMNPTSGRGVTQFSPCSVGNICSGLGRNSVRSDCLSNNRRVVTITGSQCGNGIVEEGEDCDCGGEEGCRDNPCCDARTCKFKGNAVCDDSNEDCCSNCQFKSSDMVCRASTGPCDPEEKCTGSSSSCPPDTSSPDGENCGDGLTCASGQCTSRNQQCRTMMGNTLGGNETIACDQQTCLLACSAPQFSRNQCLSINQNFLDGTPCAAGGRCRNGSCEGSSFGNEVRSWIGRNRPLVIGLAAGIGGLILLSILSCIVKRCRRPRRRKTMDPMTQETALLTPTPSNPGWTGPAPPSQWASQPAQHGPGARNFRHFDPTFPPPAYRSTMAARGGMPSVRYA</sequence>
<protein>
    <recommendedName>
        <fullName evidence="3">Disintegrin and metalloproteinase domain-containing protein B</fullName>
    </recommendedName>
</protein>
<keyword evidence="10" id="KW-0378">Hydrolase</keyword>
<dbReference type="SMART" id="SM00050">
    <property type="entry name" value="DISIN"/>
    <property type="match status" value="1"/>
</dbReference>
<gene>
    <name evidence="10" type="ORF">PAAG_02647</name>
</gene>
<dbReference type="EMBL" id="KN293997">
    <property type="protein sequence ID" value="EEH40671.1"/>
    <property type="molecule type" value="Genomic_DNA"/>
</dbReference>
<feature type="binding site" evidence="4">
    <location>
        <position position="444"/>
    </location>
    <ligand>
        <name>Zn(2+)</name>
        <dbReference type="ChEBI" id="CHEBI:29105"/>
        <note>catalytic</note>
    </ligand>
</feature>
<feature type="binding site" evidence="4">
    <location>
        <position position="440"/>
    </location>
    <ligand>
        <name>Zn(2+)</name>
        <dbReference type="ChEBI" id="CHEBI:29105"/>
        <note>catalytic</note>
    </ligand>
</feature>
<dbReference type="InterPro" id="IPR001590">
    <property type="entry name" value="Peptidase_M12B"/>
</dbReference>
<dbReference type="FunFam" id="4.10.70.10:FF:000003">
    <property type="entry name" value="Disintegrin and metalloproteinase domain-containing protein 17"/>
    <property type="match status" value="1"/>
</dbReference>
<dbReference type="InterPro" id="IPR006586">
    <property type="entry name" value="ADAM_Cys-rich"/>
</dbReference>
<dbReference type="PROSITE" id="PS50215">
    <property type="entry name" value="ADAM_MEPRO"/>
    <property type="match status" value="1"/>
</dbReference>
<name>C1GVV2_PARBA</name>
<evidence type="ECO:0000313" key="10">
    <source>
        <dbReference type="EMBL" id="EEH40671.1"/>
    </source>
</evidence>
<feature type="signal peptide" evidence="7">
    <location>
        <begin position="1"/>
        <end position="24"/>
    </location>
</feature>
<dbReference type="AlphaFoldDB" id="C1GVV2"/>
<dbReference type="GeneID" id="9098618"/>
<feature type="domain" description="Peptidase M12B" evidence="9">
    <location>
        <begin position="278"/>
        <end position="502"/>
    </location>
</feature>
<keyword evidence="6" id="KW-0472">Membrane</keyword>
<organism evidence="10 11">
    <name type="scientific">Paracoccidioides lutzii (strain ATCC MYA-826 / Pb01)</name>
    <name type="common">Paracoccidioides brasiliensis</name>
    <dbReference type="NCBI Taxonomy" id="502779"/>
    <lineage>
        <taxon>Eukaryota</taxon>
        <taxon>Fungi</taxon>
        <taxon>Dikarya</taxon>
        <taxon>Ascomycota</taxon>
        <taxon>Pezizomycotina</taxon>
        <taxon>Eurotiomycetes</taxon>
        <taxon>Eurotiomycetidae</taxon>
        <taxon>Onygenales</taxon>
        <taxon>Ajellomycetaceae</taxon>
        <taxon>Paracoccidioides</taxon>
    </lineage>
</organism>
<dbReference type="KEGG" id="pbl:PAAG_02647"/>
<dbReference type="PANTHER" id="PTHR11905:SF159">
    <property type="entry name" value="ADAM METALLOPROTEASE"/>
    <property type="match status" value="1"/>
</dbReference>
<evidence type="ECO:0000259" key="8">
    <source>
        <dbReference type="PROSITE" id="PS50214"/>
    </source>
</evidence>
<evidence type="ECO:0000256" key="7">
    <source>
        <dbReference type="SAM" id="SignalP"/>
    </source>
</evidence>
<evidence type="ECO:0000256" key="3">
    <source>
        <dbReference type="ARBA" id="ARBA00074021"/>
    </source>
</evidence>
<dbReference type="SUPFAM" id="SSF57552">
    <property type="entry name" value="Blood coagulation inhibitor (disintegrin)"/>
    <property type="match status" value="1"/>
</dbReference>
<dbReference type="PROSITE" id="PS50214">
    <property type="entry name" value="DISINTEGRIN_2"/>
    <property type="match status" value="1"/>
</dbReference>
<dbReference type="InterPro" id="IPR001762">
    <property type="entry name" value="Disintegrin_dom"/>
</dbReference>
<keyword evidence="1" id="KW-1015">Disulfide bond</keyword>
<keyword evidence="10" id="KW-0645">Protease</keyword>
<dbReference type="RefSeq" id="XP_002795171.1">
    <property type="nucleotide sequence ID" value="XM_002795125.2"/>
</dbReference>
<evidence type="ECO:0000256" key="5">
    <source>
        <dbReference type="SAM" id="MobiDB-lite"/>
    </source>
</evidence>
<feature type="domain" description="Disintegrin" evidence="8">
    <location>
        <begin position="527"/>
        <end position="616"/>
    </location>
</feature>
<feature type="chain" id="PRO_5002908581" description="Disintegrin and metalloproteinase domain-containing protein B" evidence="7">
    <location>
        <begin position="25"/>
        <end position="819"/>
    </location>
</feature>
<dbReference type="Gene3D" id="3.40.390.10">
    <property type="entry name" value="Collagenase (Catalytic Domain)"/>
    <property type="match status" value="1"/>
</dbReference>
<dbReference type="GO" id="GO:0006508">
    <property type="term" value="P:proteolysis"/>
    <property type="evidence" value="ECO:0007669"/>
    <property type="project" value="UniProtKB-KW"/>
</dbReference>
<dbReference type="PANTHER" id="PTHR11905">
    <property type="entry name" value="ADAM A DISINTEGRIN AND METALLOPROTEASE DOMAIN"/>
    <property type="match status" value="1"/>
</dbReference>
<evidence type="ECO:0000313" key="11">
    <source>
        <dbReference type="Proteomes" id="UP000002059"/>
    </source>
</evidence>
<feature type="region of interest" description="Disordered" evidence="5">
    <location>
        <begin position="746"/>
        <end position="806"/>
    </location>
</feature>
<dbReference type="Proteomes" id="UP000002059">
    <property type="component" value="Partially assembled WGS sequence"/>
</dbReference>
<dbReference type="InterPro" id="IPR024079">
    <property type="entry name" value="MetalloPept_cat_dom_sf"/>
</dbReference>
<dbReference type="HOGENOM" id="CLU_012383_1_0_1"/>
<dbReference type="Pfam" id="PF00200">
    <property type="entry name" value="Disintegrin"/>
    <property type="match status" value="1"/>
</dbReference>
<keyword evidence="6" id="KW-1133">Transmembrane helix</keyword>
<evidence type="ECO:0000256" key="2">
    <source>
        <dbReference type="ARBA" id="ARBA00056552"/>
    </source>
</evidence>
<dbReference type="InterPro" id="IPR034028">
    <property type="entry name" value="ZnMc_ADAM_fungal"/>
</dbReference>
<evidence type="ECO:0000256" key="6">
    <source>
        <dbReference type="SAM" id="Phobius"/>
    </source>
</evidence>
<dbReference type="GO" id="GO:0046872">
    <property type="term" value="F:metal ion binding"/>
    <property type="evidence" value="ECO:0007669"/>
    <property type="project" value="UniProtKB-KW"/>
</dbReference>
<dbReference type="InterPro" id="IPR036436">
    <property type="entry name" value="Disintegrin_dom_sf"/>
</dbReference>
<dbReference type="Gene3D" id="4.10.70.10">
    <property type="entry name" value="Disintegrin domain"/>
    <property type="match status" value="1"/>
</dbReference>
<dbReference type="VEuPathDB" id="FungiDB:PAAG_02647"/>
<dbReference type="SMART" id="SM00608">
    <property type="entry name" value="ACR"/>
    <property type="match status" value="1"/>
</dbReference>
<dbReference type="CDD" id="cd04271">
    <property type="entry name" value="ZnMc_ADAM_fungal"/>
    <property type="match status" value="1"/>
</dbReference>
<reference evidence="10 11" key="1">
    <citation type="journal article" date="2011" name="PLoS Genet.">
        <title>Comparative genomic analysis of human fungal pathogens causing paracoccidioidomycosis.</title>
        <authorList>
            <person name="Desjardins C.A."/>
            <person name="Champion M.D."/>
            <person name="Holder J.W."/>
            <person name="Muszewska A."/>
            <person name="Goldberg J."/>
            <person name="Bailao A.M."/>
            <person name="Brigido M.M."/>
            <person name="Ferreira M.E."/>
            <person name="Garcia A.M."/>
            <person name="Grynberg M."/>
            <person name="Gujja S."/>
            <person name="Heiman D.I."/>
            <person name="Henn M.R."/>
            <person name="Kodira C.D."/>
            <person name="Leon-Narvaez H."/>
            <person name="Longo L.V."/>
            <person name="Ma L.J."/>
            <person name="Malavazi I."/>
            <person name="Matsuo A.L."/>
            <person name="Morais F.V."/>
            <person name="Pereira M."/>
            <person name="Rodriguez-Brito S."/>
            <person name="Sakthikumar S."/>
            <person name="Salem-Izacc S.M."/>
            <person name="Sykes S.M."/>
            <person name="Teixeira M.M."/>
            <person name="Vallejo M.C."/>
            <person name="Walter M.E."/>
            <person name="Yandava C."/>
            <person name="Young S."/>
            <person name="Zeng Q."/>
            <person name="Zucker J."/>
            <person name="Felipe M.S."/>
            <person name="Goldman G.H."/>
            <person name="Haas B.J."/>
            <person name="McEwen J.G."/>
            <person name="Nino-Vega G."/>
            <person name="Puccia R."/>
            <person name="San-Blas G."/>
            <person name="Soares C.M."/>
            <person name="Birren B.W."/>
            <person name="Cuomo C.A."/>
        </authorList>
    </citation>
    <scope>NUCLEOTIDE SEQUENCE [LARGE SCALE GENOMIC DNA]</scope>
    <source>
        <strain evidence="11">ATCC MYA-826 / Pb01</strain>
    </source>
</reference>
<evidence type="ECO:0000256" key="4">
    <source>
        <dbReference type="PROSITE-ProRule" id="PRU00276"/>
    </source>
</evidence>
<evidence type="ECO:0000259" key="9">
    <source>
        <dbReference type="PROSITE" id="PS50215"/>
    </source>
</evidence>
<comment type="function">
    <text evidence="2">Probable zinc protease.</text>
</comment>
<evidence type="ECO:0000256" key="1">
    <source>
        <dbReference type="ARBA" id="ARBA00023157"/>
    </source>
</evidence>
<dbReference type="Pfam" id="PF13574">
    <property type="entry name" value="Reprolysin_2"/>
    <property type="match status" value="1"/>
</dbReference>
<keyword evidence="7" id="KW-0732">Signal</keyword>
<dbReference type="eggNOG" id="KOG3607">
    <property type="taxonomic scope" value="Eukaryota"/>
</dbReference>